<dbReference type="SUPFAM" id="SSF103506">
    <property type="entry name" value="Mitochondrial carrier"/>
    <property type="match status" value="1"/>
</dbReference>
<dbReference type="WBParaSite" id="nRc.2.0.1.t40681-RA">
    <property type="protein sequence ID" value="nRc.2.0.1.t40681-RA"/>
    <property type="gene ID" value="nRc.2.0.1.g40681"/>
</dbReference>
<dbReference type="SUPFAM" id="SSF50729">
    <property type="entry name" value="PH domain-like"/>
    <property type="match status" value="2"/>
</dbReference>
<keyword evidence="3" id="KW-0472">Membrane</keyword>
<organism evidence="4 5">
    <name type="scientific">Romanomermis culicivorax</name>
    <name type="common">Nematode worm</name>
    <dbReference type="NCBI Taxonomy" id="13658"/>
    <lineage>
        <taxon>Eukaryota</taxon>
        <taxon>Metazoa</taxon>
        <taxon>Ecdysozoa</taxon>
        <taxon>Nematoda</taxon>
        <taxon>Enoplea</taxon>
        <taxon>Dorylaimia</taxon>
        <taxon>Mermithida</taxon>
        <taxon>Mermithoidea</taxon>
        <taxon>Mermithidae</taxon>
        <taxon>Romanomermis</taxon>
    </lineage>
</organism>
<keyword evidence="4" id="KW-1185">Reference proteome</keyword>
<evidence type="ECO:0000313" key="4">
    <source>
        <dbReference type="Proteomes" id="UP000887565"/>
    </source>
</evidence>
<protein>
    <submittedName>
        <fullName evidence="5">IRS-type PTB domain-containing protein</fullName>
    </submittedName>
</protein>
<name>A0A915KPG7_ROMCU</name>
<dbReference type="InterPro" id="IPR037746">
    <property type="entry name" value="Dok-7"/>
</dbReference>
<dbReference type="GO" id="GO:0007528">
    <property type="term" value="P:neuromuscular junction development"/>
    <property type="evidence" value="ECO:0007669"/>
    <property type="project" value="TreeGrafter"/>
</dbReference>
<dbReference type="Gene3D" id="2.30.29.30">
    <property type="entry name" value="Pleckstrin-homology domain (PH domain)/Phosphotyrosine-binding domain (PTB)"/>
    <property type="match status" value="2"/>
</dbReference>
<evidence type="ECO:0000313" key="5">
    <source>
        <dbReference type="WBParaSite" id="nRc.2.0.1.t40681-RA"/>
    </source>
</evidence>
<evidence type="ECO:0000256" key="3">
    <source>
        <dbReference type="ARBA" id="ARBA00023136"/>
    </source>
</evidence>
<dbReference type="GO" id="GO:0019901">
    <property type="term" value="F:protein kinase binding"/>
    <property type="evidence" value="ECO:0007669"/>
    <property type="project" value="InterPro"/>
</dbReference>
<dbReference type="Proteomes" id="UP000887565">
    <property type="component" value="Unplaced"/>
</dbReference>
<proteinExistence type="predicted"/>
<dbReference type="GO" id="GO:0016020">
    <property type="term" value="C:membrane"/>
    <property type="evidence" value="ECO:0007669"/>
    <property type="project" value="UniProtKB-SubCell"/>
</dbReference>
<sequence>MEALLVQVHGQNYKDTIKRLYAENGWNVLHKGLSTRLITIPFSSFLLIVGYEFIKRLSVLPDLRHKVSKICENPFREEIGRKMTLEETLMIEGMLKVWNGKKWKSRYCVAKKSSPIANAVEFVKYKNEKFRRKEQTKMKLVVIHDYSGFETRFMFEKESEILAVLYDKNVLLLAFENSDKLTQWALWFRTCFGYGLGATWLILFRTKKNLSWVPQDGHKLLIGTFKGVARIFSLGGEHFLHFLIEKFGVSAFKTHQSDNFRVQAFEAPLAANLMVDQYVRIHLQDGKFCMSTKTPPIIVMTFPLTMVRSYGALQNHFYFVLGSKAGELSGTYNLLTGESDKIEKSWRFASEKLLHRLLPIEDS</sequence>
<reference evidence="5" key="1">
    <citation type="submission" date="2022-11" db="UniProtKB">
        <authorList>
            <consortium name="WormBaseParasite"/>
        </authorList>
    </citation>
    <scope>IDENTIFICATION</scope>
</reference>
<comment type="subcellular location">
    <subcellularLocation>
        <location evidence="1">Membrane</location>
    </subcellularLocation>
</comment>
<dbReference type="InterPro" id="IPR011993">
    <property type="entry name" value="PH-like_dom_sf"/>
</dbReference>
<evidence type="ECO:0000256" key="2">
    <source>
        <dbReference type="ARBA" id="ARBA00022692"/>
    </source>
</evidence>
<accession>A0A915KPG7</accession>
<dbReference type="PANTHER" id="PTHR21636">
    <property type="entry name" value="PROTEIN DOK-7"/>
    <property type="match status" value="1"/>
</dbReference>
<dbReference type="PANTHER" id="PTHR21636:SF2">
    <property type="entry name" value="PROTEIN DOK-7"/>
    <property type="match status" value="1"/>
</dbReference>
<evidence type="ECO:0000256" key="1">
    <source>
        <dbReference type="ARBA" id="ARBA00004370"/>
    </source>
</evidence>
<dbReference type="AlphaFoldDB" id="A0A915KPG7"/>
<keyword evidence="2" id="KW-0812">Transmembrane</keyword>
<dbReference type="InterPro" id="IPR023395">
    <property type="entry name" value="MCP_dom_sf"/>
</dbReference>
<dbReference type="SMART" id="SM01244">
    <property type="entry name" value="IRS"/>
    <property type="match status" value="1"/>
</dbReference>